<reference evidence="8 9" key="1">
    <citation type="submission" date="2019-09" db="EMBL/GenBank/DDBJ databases">
        <title>Distinct polysaccharide growth profiles of human intestinal Prevotella copri isolates.</title>
        <authorList>
            <person name="Fehlner-Peach H."/>
            <person name="Magnabosco C."/>
            <person name="Raghavan V."/>
            <person name="Scher J.U."/>
            <person name="Tett A."/>
            <person name="Cox L.M."/>
            <person name="Gottsegen C."/>
            <person name="Watters A."/>
            <person name="Wiltshire- Gordon J.D."/>
            <person name="Segata N."/>
            <person name="Bonneau R."/>
            <person name="Littman D.R."/>
        </authorList>
    </citation>
    <scope>NUCLEOTIDE SEQUENCE [LARGE SCALE GENOMIC DNA]</scope>
    <source>
        <strain evidence="9">iA622</strain>
    </source>
</reference>
<dbReference type="GO" id="GO:0009279">
    <property type="term" value="C:cell outer membrane"/>
    <property type="evidence" value="ECO:0007669"/>
    <property type="project" value="UniProtKB-SubCell"/>
</dbReference>
<feature type="domain" description="RagB/SusD" evidence="7">
    <location>
        <begin position="426"/>
        <end position="585"/>
    </location>
</feature>
<evidence type="ECO:0000259" key="7">
    <source>
        <dbReference type="Pfam" id="PF07980"/>
    </source>
</evidence>
<dbReference type="AlphaFoldDB" id="A0A6G1TWW0"/>
<protein>
    <submittedName>
        <fullName evidence="8">RagB/SusD family nutrient uptake outer membrane protein</fullName>
    </submittedName>
</protein>
<comment type="subcellular location">
    <subcellularLocation>
        <location evidence="1">Cell outer membrane</location>
    </subcellularLocation>
</comment>
<evidence type="ECO:0000256" key="6">
    <source>
        <dbReference type="SAM" id="SignalP"/>
    </source>
</evidence>
<evidence type="ECO:0000256" key="4">
    <source>
        <dbReference type="ARBA" id="ARBA00023136"/>
    </source>
</evidence>
<dbReference type="OrthoDB" id="1100079at2"/>
<evidence type="ECO:0000256" key="1">
    <source>
        <dbReference type="ARBA" id="ARBA00004442"/>
    </source>
</evidence>
<keyword evidence="4" id="KW-0472">Membrane</keyword>
<feature type="chain" id="PRO_5026059477" evidence="6">
    <location>
        <begin position="29"/>
        <end position="588"/>
    </location>
</feature>
<dbReference type="InterPro" id="IPR011990">
    <property type="entry name" value="TPR-like_helical_dom_sf"/>
</dbReference>
<evidence type="ECO:0000256" key="3">
    <source>
        <dbReference type="ARBA" id="ARBA00022729"/>
    </source>
</evidence>
<sequence length="588" mass="66638">MNKMKRNINHIIAAMGMALGVLSLSSCIEETYPNNQAVPGQISSSSKSLEYLANSLPSFLTTWNTYGGSDYTQDWGYPCQMYMRDLLCEDFPMSDNGYNYWSYTEDGSSLRYAYYYPFYYYYAFIKNANNVISTTKSSVEGGNKSALPYLGQGYGYRAMLYLDLYRLYEYRKTGVASLDDAADKAGVYGLTVPIVKETTSKTELGNNPSAPFYTMYRFIMNDLNLAEEALSDYSRSNKAFMDKSVIYGLKTRLWLAMASRFEQSADDLAKQIEADKNEDGYGKLGITSANDCFAKAAEYAQKAIHADTYKPLTEAEWSDTNTGFNTANDSWMFGTLVNSKEQINTSEWYTFWGWMCSEAAWSMAQYNSYRCISKALYDKISVKDWRRQSWVNPADAGEKINAAGKDSVPAGYKTKMTGEQWAKLPQYANIKFRAGSGGITKNDLETGQIASLPLMRVEEMYFDYFEAIAHTQGVEAADQALQDFVNTYRYTDGSYKCKAKTMDDFITALMVQRRIELWGEGLVFFDYKRLNLPIKRHYAGSNYEPNYQLNSYAGYVAPWMNYMIPEDEKDRNPAVVLGPNPSGAITAE</sequence>
<comment type="similarity">
    <text evidence="2">Belongs to the SusD family.</text>
</comment>
<dbReference type="EMBL" id="VZCB01000018">
    <property type="protein sequence ID" value="MQN79792.1"/>
    <property type="molecule type" value="Genomic_DNA"/>
</dbReference>
<organism evidence="8 9">
    <name type="scientific">Segatella copri</name>
    <dbReference type="NCBI Taxonomy" id="165179"/>
    <lineage>
        <taxon>Bacteria</taxon>
        <taxon>Pseudomonadati</taxon>
        <taxon>Bacteroidota</taxon>
        <taxon>Bacteroidia</taxon>
        <taxon>Bacteroidales</taxon>
        <taxon>Prevotellaceae</taxon>
        <taxon>Segatella</taxon>
    </lineage>
</organism>
<accession>A0A6G1TWW0</accession>
<feature type="signal peptide" evidence="6">
    <location>
        <begin position="1"/>
        <end position="28"/>
    </location>
</feature>
<keyword evidence="3 6" id="KW-0732">Signal</keyword>
<evidence type="ECO:0000313" key="8">
    <source>
        <dbReference type="EMBL" id="MQN79792.1"/>
    </source>
</evidence>
<comment type="caution">
    <text evidence="8">The sequence shown here is derived from an EMBL/GenBank/DDBJ whole genome shotgun (WGS) entry which is preliminary data.</text>
</comment>
<name>A0A6G1TWW0_9BACT</name>
<dbReference type="Pfam" id="PF07980">
    <property type="entry name" value="SusD_RagB"/>
    <property type="match status" value="1"/>
</dbReference>
<dbReference type="SUPFAM" id="SSF48452">
    <property type="entry name" value="TPR-like"/>
    <property type="match status" value="1"/>
</dbReference>
<keyword evidence="5" id="KW-0998">Cell outer membrane</keyword>
<dbReference type="PROSITE" id="PS51257">
    <property type="entry name" value="PROKAR_LIPOPROTEIN"/>
    <property type="match status" value="1"/>
</dbReference>
<gene>
    <name evidence="8" type="ORF">F7D73_02210</name>
</gene>
<evidence type="ECO:0000313" key="9">
    <source>
        <dbReference type="Proteomes" id="UP000480425"/>
    </source>
</evidence>
<evidence type="ECO:0000256" key="2">
    <source>
        <dbReference type="ARBA" id="ARBA00006275"/>
    </source>
</evidence>
<dbReference type="InterPro" id="IPR012944">
    <property type="entry name" value="SusD_RagB_dom"/>
</dbReference>
<proteinExistence type="inferred from homology"/>
<evidence type="ECO:0000256" key="5">
    <source>
        <dbReference type="ARBA" id="ARBA00023237"/>
    </source>
</evidence>
<dbReference type="Proteomes" id="UP000480425">
    <property type="component" value="Unassembled WGS sequence"/>
</dbReference>
<dbReference type="Gene3D" id="1.25.40.390">
    <property type="match status" value="1"/>
</dbReference>